<reference evidence="1 2" key="1">
    <citation type="submission" date="2024-01" db="EMBL/GenBank/DDBJ databases">
        <title>A draft genome for the cacao thread blight pathogen Marasmiellus scandens.</title>
        <authorList>
            <person name="Baruah I.K."/>
            <person name="Leung J."/>
            <person name="Bukari Y."/>
            <person name="Amoako-Attah I."/>
            <person name="Meinhardt L.W."/>
            <person name="Bailey B.A."/>
            <person name="Cohen S.P."/>
        </authorList>
    </citation>
    <scope>NUCLEOTIDE SEQUENCE [LARGE SCALE GENOMIC DNA]</scope>
    <source>
        <strain evidence="1 2">GH-19</strain>
    </source>
</reference>
<keyword evidence="2" id="KW-1185">Reference proteome</keyword>
<protein>
    <submittedName>
        <fullName evidence="1">Uncharacterized protein</fullName>
    </submittedName>
</protein>
<gene>
    <name evidence="1" type="ORF">VKT23_005456</name>
</gene>
<dbReference type="EMBL" id="JBANRG010000006">
    <property type="protein sequence ID" value="KAK7465479.1"/>
    <property type="molecule type" value="Genomic_DNA"/>
</dbReference>
<evidence type="ECO:0000313" key="1">
    <source>
        <dbReference type="EMBL" id="KAK7465479.1"/>
    </source>
</evidence>
<sequence>MEHSNFLEKYTWFELGNSQDEKLKGVLDHTLRVWKMQDPFALTMKEGVKINAPLLFTFWQVMDNLFPWEIHTPNKEYFAVLRADVDTFADNCQYLQSSLGGWDLGGCA</sequence>
<name>A0ABR1JUW4_9AGAR</name>
<organism evidence="1 2">
    <name type="scientific">Marasmiellus scandens</name>
    <dbReference type="NCBI Taxonomy" id="2682957"/>
    <lineage>
        <taxon>Eukaryota</taxon>
        <taxon>Fungi</taxon>
        <taxon>Dikarya</taxon>
        <taxon>Basidiomycota</taxon>
        <taxon>Agaricomycotina</taxon>
        <taxon>Agaricomycetes</taxon>
        <taxon>Agaricomycetidae</taxon>
        <taxon>Agaricales</taxon>
        <taxon>Marasmiineae</taxon>
        <taxon>Omphalotaceae</taxon>
        <taxon>Marasmiellus</taxon>
    </lineage>
</organism>
<dbReference type="Proteomes" id="UP001498398">
    <property type="component" value="Unassembled WGS sequence"/>
</dbReference>
<comment type="caution">
    <text evidence="1">The sequence shown here is derived from an EMBL/GenBank/DDBJ whole genome shotgun (WGS) entry which is preliminary data.</text>
</comment>
<evidence type="ECO:0000313" key="2">
    <source>
        <dbReference type="Proteomes" id="UP001498398"/>
    </source>
</evidence>
<accession>A0ABR1JUW4</accession>
<proteinExistence type="predicted"/>